<evidence type="ECO:0000313" key="3">
    <source>
        <dbReference type="Proteomes" id="UP000837857"/>
    </source>
</evidence>
<feature type="region of interest" description="Disordered" evidence="1">
    <location>
        <begin position="1"/>
        <end position="38"/>
    </location>
</feature>
<dbReference type="EMBL" id="OW152822">
    <property type="protein sequence ID" value="CAH2037047.1"/>
    <property type="molecule type" value="Genomic_DNA"/>
</dbReference>
<gene>
    <name evidence="2" type="ORF">IPOD504_LOCUS996</name>
</gene>
<evidence type="ECO:0000256" key="1">
    <source>
        <dbReference type="SAM" id="MobiDB-lite"/>
    </source>
</evidence>
<keyword evidence="3" id="KW-1185">Reference proteome</keyword>
<name>A0ABN8HMA3_9NEOP</name>
<sequence>MTLASGSIEWDRSRRATIHTPRASGNPAEGVEASTGPLMLAAQRRGGSLSASFDARTPPALWTINRRDCRTTSPALRSLLGLSITQSHIKL</sequence>
<evidence type="ECO:0000313" key="2">
    <source>
        <dbReference type="EMBL" id="CAH2037047.1"/>
    </source>
</evidence>
<feature type="non-terminal residue" evidence="2">
    <location>
        <position position="1"/>
    </location>
</feature>
<accession>A0ABN8HMA3</accession>
<protein>
    <submittedName>
        <fullName evidence="2">Uncharacterized protein</fullName>
    </submittedName>
</protein>
<dbReference type="Proteomes" id="UP000837857">
    <property type="component" value="Chromosome 10"/>
</dbReference>
<organism evidence="2 3">
    <name type="scientific">Iphiclides podalirius</name>
    <name type="common">scarce swallowtail</name>
    <dbReference type="NCBI Taxonomy" id="110791"/>
    <lineage>
        <taxon>Eukaryota</taxon>
        <taxon>Metazoa</taxon>
        <taxon>Ecdysozoa</taxon>
        <taxon>Arthropoda</taxon>
        <taxon>Hexapoda</taxon>
        <taxon>Insecta</taxon>
        <taxon>Pterygota</taxon>
        <taxon>Neoptera</taxon>
        <taxon>Endopterygota</taxon>
        <taxon>Lepidoptera</taxon>
        <taxon>Glossata</taxon>
        <taxon>Ditrysia</taxon>
        <taxon>Papilionoidea</taxon>
        <taxon>Papilionidae</taxon>
        <taxon>Papilioninae</taxon>
        <taxon>Iphiclides</taxon>
    </lineage>
</organism>
<reference evidence="2" key="1">
    <citation type="submission" date="2022-03" db="EMBL/GenBank/DDBJ databases">
        <authorList>
            <person name="Martin H S."/>
        </authorList>
    </citation>
    <scope>NUCLEOTIDE SEQUENCE</scope>
</reference>
<proteinExistence type="predicted"/>